<evidence type="ECO:0000256" key="7">
    <source>
        <dbReference type="SAM" id="Phobius"/>
    </source>
</evidence>
<comment type="caution">
    <text evidence="8">The sequence shown here is derived from an EMBL/GenBank/DDBJ whole genome shotgun (WGS) entry which is preliminary data.</text>
</comment>
<evidence type="ECO:0000256" key="4">
    <source>
        <dbReference type="ARBA" id="ARBA00023139"/>
    </source>
</evidence>
<protein>
    <submittedName>
        <fullName evidence="8">Lipoprotein</fullName>
    </submittedName>
</protein>
<dbReference type="InterPro" id="IPR032831">
    <property type="entry name" value="LptM_cons"/>
</dbReference>
<evidence type="ECO:0000256" key="1">
    <source>
        <dbReference type="ARBA" id="ARBA00004459"/>
    </source>
</evidence>
<sequence>MAQGTDIPATPDRKGRMIRSAVLVLAGVVAVSLGGCGRKGSLETPGLVDVPAAAPQVSTATGSQVVTPPAEQPVDQRRFFLDFLI</sequence>
<accession>A0ABW4K195</accession>
<evidence type="ECO:0000313" key="8">
    <source>
        <dbReference type="EMBL" id="MFD1697556.1"/>
    </source>
</evidence>
<keyword evidence="5" id="KW-0998">Cell outer membrane</keyword>
<evidence type="ECO:0000256" key="6">
    <source>
        <dbReference type="ARBA" id="ARBA00023288"/>
    </source>
</evidence>
<evidence type="ECO:0000256" key="2">
    <source>
        <dbReference type="ARBA" id="ARBA00022729"/>
    </source>
</evidence>
<feature type="transmembrane region" description="Helical" evidence="7">
    <location>
        <begin position="17"/>
        <end position="36"/>
    </location>
</feature>
<dbReference type="Proteomes" id="UP001597327">
    <property type="component" value="Unassembled WGS sequence"/>
</dbReference>
<name>A0ABW4K195_9HYPH</name>
<keyword evidence="9" id="KW-1185">Reference proteome</keyword>
<dbReference type="NCBIfam" id="NF047847">
    <property type="entry name" value="SS_mature_LptM"/>
    <property type="match status" value="1"/>
</dbReference>
<evidence type="ECO:0000256" key="3">
    <source>
        <dbReference type="ARBA" id="ARBA00023136"/>
    </source>
</evidence>
<organism evidence="8 9">
    <name type="scientific">Roseibium aestuarii</name>
    <dbReference type="NCBI Taxonomy" id="2600299"/>
    <lineage>
        <taxon>Bacteria</taxon>
        <taxon>Pseudomonadati</taxon>
        <taxon>Pseudomonadota</taxon>
        <taxon>Alphaproteobacteria</taxon>
        <taxon>Hyphomicrobiales</taxon>
        <taxon>Stappiaceae</taxon>
        <taxon>Roseibium</taxon>
    </lineage>
</organism>
<gene>
    <name evidence="8" type="ORF">ACFSC7_18715</name>
</gene>
<keyword evidence="3 7" id="KW-0472">Membrane</keyword>
<comment type="subcellular location">
    <subcellularLocation>
        <location evidence="1">Cell outer membrane</location>
        <topology evidence="1">Lipid-anchor</topology>
    </subcellularLocation>
</comment>
<keyword evidence="6 8" id="KW-0449">Lipoprotein</keyword>
<dbReference type="RefSeq" id="WP_149893268.1">
    <property type="nucleotide sequence ID" value="NZ_JBHUFA010000016.1"/>
</dbReference>
<keyword evidence="4" id="KW-0564">Palmitate</keyword>
<keyword evidence="7" id="KW-1133">Transmembrane helix</keyword>
<keyword evidence="2" id="KW-0732">Signal</keyword>
<evidence type="ECO:0000313" key="9">
    <source>
        <dbReference type="Proteomes" id="UP001597327"/>
    </source>
</evidence>
<dbReference type="EMBL" id="JBHUFA010000016">
    <property type="protein sequence ID" value="MFD1697556.1"/>
    <property type="molecule type" value="Genomic_DNA"/>
</dbReference>
<keyword evidence="7" id="KW-0812">Transmembrane</keyword>
<proteinExistence type="predicted"/>
<reference evidence="9" key="1">
    <citation type="journal article" date="2019" name="Int. J. Syst. Evol. Microbiol.">
        <title>The Global Catalogue of Microorganisms (GCM) 10K type strain sequencing project: providing services to taxonomists for standard genome sequencing and annotation.</title>
        <authorList>
            <consortium name="The Broad Institute Genomics Platform"/>
            <consortium name="The Broad Institute Genome Sequencing Center for Infectious Disease"/>
            <person name="Wu L."/>
            <person name="Ma J."/>
        </authorList>
    </citation>
    <scope>NUCLEOTIDE SEQUENCE [LARGE SCALE GENOMIC DNA]</scope>
    <source>
        <strain evidence="9">JCM 3369</strain>
    </source>
</reference>
<evidence type="ECO:0000256" key="5">
    <source>
        <dbReference type="ARBA" id="ARBA00023237"/>
    </source>
</evidence>